<evidence type="ECO:0000313" key="13">
    <source>
        <dbReference type="Proteomes" id="UP000006790"/>
    </source>
</evidence>
<reference evidence="13" key="1">
    <citation type="journal article" date="2012" name="G3 (Bethesda)">
        <title>Pichia sorbitophila, an interspecies yeast hybrid reveals early steps of genome resolution following polyploidization.</title>
        <authorList>
            <person name="Leh Louis V."/>
            <person name="Despons L."/>
            <person name="Friedrich A."/>
            <person name="Martin T."/>
            <person name="Durrens P."/>
            <person name="Casaregola S."/>
            <person name="Neuveglise C."/>
            <person name="Fairhead C."/>
            <person name="Marck C."/>
            <person name="Cruz J.A."/>
            <person name="Straub M.L."/>
            <person name="Kugler V."/>
            <person name="Sacerdot C."/>
            <person name="Uzunov Z."/>
            <person name="Thierry A."/>
            <person name="Weiss S."/>
            <person name="Bleykasten C."/>
            <person name="De Montigny J."/>
            <person name="Jacques N."/>
            <person name="Jung P."/>
            <person name="Lemaire M."/>
            <person name="Mallet S."/>
            <person name="Morel G."/>
            <person name="Richard G.F."/>
            <person name="Sarkar A."/>
            <person name="Savel G."/>
            <person name="Schacherer J."/>
            <person name="Seret M.L."/>
            <person name="Talla E."/>
            <person name="Samson G."/>
            <person name="Jubin C."/>
            <person name="Poulain J."/>
            <person name="Vacherie B."/>
            <person name="Barbe V."/>
            <person name="Pelletier E."/>
            <person name="Sherman D.J."/>
            <person name="Westhof E."/>
            <person name="Weissenbach J."/>
            <person name="Baret P.V."/>
            <person name="Wincker P."/>
            <person name="Gaillardin C."/>
            <person name="Dujon B."/>
            <person name="Souciet J.L."/>
        </authorList>
    </citation>
    <scope>NUCLEOTIDE SEQUENCE [LARGE SCALE GENOMIC DNA]</scope>
    <source>
        <strain evidence="13">CBS 270.75 / DBVPG 7215 / KCTC 17166 / NRRL Y-17582</strain>
    </source>
</reference>
<dbReference type="FunCoup" id="G8JU28">
    <property type="interactions" value="256"/>
</dbReference>
<dbReference type="STRING" id="931890.G8JU28"/>
<feature type="compositionally biased region" description="Low complexity" evidence="9">
    <location>
        <begin position="33"/>
        <end position="48"/>
    </location>
</feature>
<dbReference type="GO" id="GO:0000139">
    <property type="term" value="C:Golgi membrane"/>
    <property type="evidence" value="ECO:0007669"/>
    <property type="project" value="UniProtKB-SubCell"/>
</dbReference>
<protein>
    <recommendedName>
        <fullName evidence="11">t-SNARE coiled-coil homology domain-containing protein</fullName>
    </recommendedName>
</protein>
<evidence type="ECO:0000256" key="7">
    <source>
        <dbReference type="ARBA" id="ARBA00023136"/>
    </source>
</evidence>
<dbReference type="EMBL" id="CP002500">
    <property type="protein sequence ID" value="AET39531.1"/>
    <property type="molecule type" value="Genomic_DNA"/>
</dbReference>
<dbReference type="SMART" id="SM00397">
    <property type="entry name" value="t_SNARE"/>
    <property type="match status" value="1"/>
</dbReference>
<dbReference type="Proteomes" id="UP000006790">
    <property type="component" value="Chromosome 4"/>
</dbReference>
<dbReference type="InterPro" id="IPR000727">
    <property type="entry name" value="T_SNARE_dom"/>
</dbReference>
<dbReference type="Gene3D" id="1.20.5.110">
    <property type="match status" value="1"/>
</dbReference>
<comment type="subcellular location">
    <subcellularLocation>
        <location evidence="8">Endomembrane system</location>
        <topology evidence="8">Single-pass type IV membrane protein</topology>
    </subcellularLocation>
    <subcellularLocation>
        <location evidence="1">Golgi apparatus membrane</location>
    </subcellularLocation>
</comment>
<dbReference type="InParanoid" id="G8JU28"/>
<dbReference type="GO" id="GO:0048280">
    <property type="term" value="P:vesicle fusion with Golgi apparatus"/>
    <property type="evidence" value="ECO:0007669"/>
    <property type="project" value="EnsemblFungi"/>
</dbReference>
<dbReference type="CDD" id="cd15853">
    <property type="entry name" value="SNARE_Bet1"/>
    <property type="match status" value="1"/>
</dbReference>
<evidence type="ECO:0000256" key="5">
    <source>
        <dbReference type="ARBA" id="ARBA00022989"/>
    </source>
</evidence>
<sequence>MNARSDHSTVHQRTQLFGPEFSKPVERSRSPFNNGSHQNNSNNNINGSLDYSQSMLAQLESQSDAEVGIMSEKLKALKNLSLRMGEEIRGSSHTLDELGNTFEQGSVKLKRTFNKMMIMAKKSKISIKTWLLIFFSVGVLFFYVWIR</sequence>
<feature type="transmembrane region" description="Helical" evidence="10">
    <location>
        <begin position="125"/>
        <end position="146"/>
    </location>
</feature>
<dbReference type="AlphaFoldDB" id="G8JU28"/>
<dbReference type="GO" id="GO:0031201">
    <property type="term" value="C:SNARE complex"/>
    <property type="evidence" value="ECO:0007669"/>
    <property type="project" value="EnsemblFungi"/>
</dbReference>
<evidence type="ECO:0000256" key="1">
    <source>
        <dbReference type="ARBA" id="ARBA00004394"/>
    </source>
</evidence>
<gene>
    <name evidence="12" type="ordered locus">Ecym_4492</name>
</gene>
<dbReference type="PROSITE" id="PS50192">
    <property type="entry name" value="T_SNARE"/>
    <property type="match status" value="1"/>
</dbReference>
<keyword evidence="4" id="KW-0653">Protein transport</keyword>
<evidence type="ECO:0000256" key="3">
    <source>
        <dbReference type="ARBA" id="ARBA00022692"/>
    </source>
</evidence>
<dbReference type="GO" id="GO:0006886">
    <property type="term" value="P:intracellular protein transport"/>
    <property type="evidence" value="ECO:0007669"/>
    <property type="project" value="EnsemblFungi"/>
</dbReference>
<dbReference type="GO" id="GO:0030134">
    <property type="term" value="C:COPII-coated ER to Golgi transport vesicle"/>
    <property type="evidence" value="ECO:0007669"/>
    <property type="project" value="EnsemblFungi"/>
</dbReference>
<evidence type="ECO:0000256" key="9">
    <source>
        <dbReference type="SAM" id="MobiDB-lite"/>
    </source>
</evidence>
<evidence type="ECO:0000256" key="10">
    <source>
        <dbReference type="SAM" id="Phobius"/>
    </source>
</evidence>
<dbReference type="eggNOG" id="KOG3385">
    <property type="taxonomic scope" value="Eukaryota"/>
</dbReference>
<evidence type="ECO:0000313" key="12">
    <source>
        <dbReference type="EMBL" id="AET39531.1"/>
    </source>
</evidence>
<dbReference type="HOGENOM" id="CLU_086133_1_1_1"/>
<feature type="domain" description="T-SNARE coiled-coil homology" evidence="11">
    <location>
        <begin position="57"/>
        <end position="119"/>
    </location>
</feature>
<accession>G8JU28</accession>
<dbReference type="RefSeq" id="XP_003646348.1">
    <property type="nucleotide sequence ID" value="XM_003646300.1"/>
</dbReference>
<dbReference type="InterPro" id="IPR039899">
    <property type="entry name" value="BET1_SNARE"/>
</dbReference>
<organism evidence="12 13">
    <name type="scientific">Eremothecium cymbalariae (strain CBS 270.75 / DBVPG 7215 / KCTC 17166 / NRRL Y-17582)</name>
    <name type="common">Yeast</name>
    <dbReference type="NCBI Taxonomy" id="931890"/>
    <lineage>
        <taxon>Eukaryota</taxon>
        <taxon>Fungi</taxon>
        <taxon>Dikarya</taxon>
        <taxon>Ascomycota</taxon>
        <taxon>Saccharomycotina</taxon>
        <taxon>Saccharomycetes</taxon>
        <taxon>Saccharomycetales</taxon>
        <taxon>Saccharomycetaceae</taxon>
        <taxon>Eremothecium</taxon>
    </lineage>
</organism>
<dbReference type="GO" id="GO:0006890">
    <property type="term" value="P:retrograde vesicle-mediated transport, Golgi to endoplasmic reticulum"/>
    <property type="evidence" value="ECO:0007669"/>
    <property type="project" value="EnsemblFungi"/>
</dbReference>
<dbReference type="OrthoDB" id="261831at2759"/>
<keyword evidence="2" id="KW-0813">Transport</keyword>
<dbReference type="KEGG" id="erc:Ecym_4492"/>
<evidence type="ECO:0000256" key="4">
    <source>
        <dbReference type="ARBA" id="ARBA00022927"/>
    </source>
</evidence>
<dbReference type="PANTHER" id="PTHR12791">
    <property type="entry name" value="GOLGI SNARE BET1-RELATED"/>
    <property type="match status" value="1"/>
</dbReference>
<dbReference type="GO" id="GO:0005789">
    <property type="term" value="C:endoplasmic reticulum membrane"/>
    <property type="evidence" value="ECO:0007669"/>
    <property type="project" value="EnsemblFungi"/>
</dbReference>
<name>G8JU28_ERECY</name>
<dbReference type="GO" id="GO:0005484">
    <property type="term" value="F:SNAP receptor activity"/>
    <property type="evidence" value="ECO:0007669"/>
    <property type="project" value="EnsemblFungi"/>
</dbReference>
<keyword evidence="7 10" id="KW-0472">Membrane</keyword>
<dbReference type="GO" id="GO:0006888">
    <property type="term" value="P:endoplasmic reticulum to Golgi vesicle-mediated transport"/>
    <property type="evidence" value="ECO:0007669"/>
    <property type="project" value="EnsemblFungi"/>
</dbReference>
<evidence type="ECO:0000256" key="6">
    <source>
        <dbReference type="ARBA" id="ARBA00023034"/>
    </source>
</evidence>
<keyword evidence="13" id="KW-1185">Reference proteome</keyword>
<dbReference type="GeneID" id="11470114"/>
<feature type="region of interest" description="Disordered" evidence="9">
    <location>
        <begin position="1"/>
        <end position="49"/>
    </location>
</feature>
<keyword evidence="3 10" id="KW-0812">Transmembrane</keyword>
<keyword evidence="6" id="KW-0333">Golgi apparatus</keyword>
<keyword evidence="5 10" id="KW-1133">Transmembrane helix</keyword>
<evidence type="ECO:0000259" key="11">
    <source>
        <dbReference type="PROSITE" id="PS50192"/>
    </source>
</evidence>
<evidence type="ECO:0000256" key="2">
    <source>
        <dbReference type="ARBA" id="ARBA00022448"/>
    </source>
</evidence>
<dbReference type="OMA" id="FFWVWIT"/>
<dbReference type="SUPFAM" id="SSF58038">
    <property type="entry name" value="SNARE fusion complex"/>
    <property type="match status" value="1"/>
</dbReference>
<proteinExistence type="predicted"/>
<evidence type="ECO:0000256" key="8">
    <source>
        <dbReference type="ARBA" id="ARBA00046280"/>
    </source>
</evidence>